<name>A0A0V8GIT9_9BACL</name>
<proteinExistence type="predicted"/>
<dbReference type="Proteomes" id="UP000053797">
    <property type="component" value="Unassembled WGS sequence"/>
</dbReference>
<reference evidence="1 2" key="1">
    <citation type="journal article" date="2015" name="Int. J. Syst. Evol. Microbiol.">
        <title>Exiguobacterium enclense sp. nov., isolated from sediment.</title>
        <authorList>
            <person name="Dastager S.G."/>
            <person name="Mawlankar R."/>
            <person name="Sonalkar V.V."/>
            <person name="Thorat M.N."/>
            <person name="Mual P."/>
            <person name="Verma A."/>
            <person name="Krishnamurthi S."/>
            <person name="Tang S.K."/>
            <person name="Li W.J."/>
        </authorList>
    </citation>
    <scope>NUCLEOTIDE SEQUENCE [LARGE SCALE GENOMIC DNA]</scope>
    <source>
        <strain evidence="1 2">NIO-1109</strain>
    </source>
</reference>
<organism evidence="1 2">
    <name type="scientific">Exiguobacterium indicum</name>
    <dbReference type="NCBI Taxonomy" id="296995"/>
    <lineage>
        <taxon>Bacteria</taxon>
        <taxon>Bacillati</taxon>
        <taxon>Bacillota</taxon>
        <taxon>Bacilli</taxon>
        <taxon>Bacillales</taxon>
        <taxon>Bacillales Family XII. Incertae Sedis</taxon>
        <taxon>Exiguobacterium</taxon>
    </lineage>
</organism>
<accession>A0A0V8GIT9</accession>
<sequence length="255" mass="27719">MRFTKSMTTIVLISSCVLSGCTMETKEHAVKPSAEIVSVKPTKGQNEVEEILIKEPSVDADTPGKASVEQIQLTYKNGQTAVPTKDDILSETILGQKAIVTLQSPEGPHHYIILFYEQSDRWILTGVLPATGPVTTERSDSRGLKLPFSTFTTNEMSWSDAEDAPITWTFAGKESILTVSKLPQQPMDSKPSEVVTLANGIEAYVHETKREASLFYQDGEQTVLLAGNVSVDRLKILAASLPPVTSGSFPYGGTE</sequence>
<evidence type="ECO:0000313" key="1">
    <source>
        <dbReference type="EMBL" id="KSU50183.1"/>
    </source>
</evidence>
<dbReference type="EMBL" id="LNQL01000001">
    <property type="protein sequence ID" value="KSU50183.1"/>
    <property type="molecule type" value="Genomic_DNA"/>
</dbReference>
<gene>
    <name evidence="1" type="ORF">AS033_02065</name>
</gene>
<dbReference type="AlphaFoldDB" id="A0A0V8GIT9"/>
<dbReference type="PROSITE" id="PS51257">
    <property type="entry name" value="PROKAR_LIPOPROTEIN"/>
    <property type="match status" value="1"/>
</dbReference>
<dbReference type="OrthoDB" id="2352259at2"/>
<comment type="caution">
    <text evidence="1">The sequence shown here is derived from an EMBL/GenBank/DDBJ whole genome shotgun (WGS) entry which is preliminary data.</text>
</comment>
<evidence type="ECO:0008006" key="3">
    <source>
        <dbReference type="Google" id="ProtNLM"/>
    </source>
</evidence>
<protein>
    <recommendedName>
        <fullName evidence="3">DUF4367 domain-containing protein</fullName>
    </recommendedName>
</protein>
<evidence type="ECO:0000313" key="2">
    <source>
        <dbReference type="Proteomes" id="UP000053797"/>
    </source>
</evidence>